<dbReference type="GO" id="GO:0006730">
    <property type="term" value="P:one-carbon metabolic process"/>
    <property type="evidence" value="ECO:0007669"/>
    <property type="project" value="UniProtKB-KW"/>
</dbReference>
<name>A0A1H1B881_9MICC</name>
<accession>A0A1H1B881</accession>
<dbReference type="PANTHER" id="PTHR42706">
    <property type="entry name" value="FORMYLTETRAHYDROFOLATE DEFORMYLASE"/>
    <property type="match status" value="1"/>
</dbReference>
<dbReference type="InterPro" id="IPR002912">
    <property type="entry name" value="ACT_dom"/>
</dbReference>
<dbReference type="Proteomes" id="UP000181917">
    <property type="component" value="Unassembled WGS sequence"/>
</dbReference>
<evidence type="ECO:0000256" key="4">
    <source>
        <dbReference type="NCBIfam" id="TIGR00655"/>
    </source>
</evidence>
<evidence type="ECO:0000313" key="6">
    <source>
        <dbReference type="EMBL" id="SDQ48174.1"/>
    </source>
</evidence>
<organism evidence="6 7">
    <name type="scientific">Crystallibacter crystallopoietes</name>
    <dbReference type="NCBI Taxonomy" id="37928"/>
    <lineage>
        <taxon>Bacteria</taxon>
        <taxon>Bacillati</taxon>
        <taxon>Actinomycetota</taxon>
        <taxon>Actinomycetes</taxon>
        <taxon>Micrococcales</taxon>
        <taxon>Micrococcaceae</taxon>
        <taxon>Crystallibacter</taxon>
    </lineage>
</organism>
<keyword evidence="2 3" id="KW-0378">Hydrolase</keyword>
<dbReference type="HAMAP" id="MF_01927">
    <property type="entry name" value="PurU"/>
    <property type="match status" value="1"/>
</dbReference>
<dbReference type="GO" id="GO:0006189">
    <property type="term" value="P:'de novo' IMP biosynthetic process"/>
    <property type="evidence" value="ECO:0007669"/>
    <property type="project" value="UniProtKB-UniRule"/>
</dbReference>
<dbReference type="InterPro" id="IPR041729">
    <property type="entry name" value="Formyl-FH4-Hydrolase_C"/>
</dbReference>
<dbReference type="NCBIfam" id="NF004684">
    <property type="entry name" value="PRK06027.1"/>
    <property type="match status" value="1"/>
</dbReference>
<dbReference type="InterPro" id="IPR004810">
    <property type="entry name" value="PurU"/>
</dbReference>
<keyword evidence="3" id="KW-0658">Purine biosynthesis</keyword>
<dbReference type="PROSITE" id="PS51671">
    <property type="entry name" value="ACT"/>
    <property type="match status" value="1"/>
</dbReference>
<keyword evidence="1 3" id="KW-0554">One-carbon metabolism</keyword>
<comment type="pathway">
    <text evidence="3">Purine metabolism; IMP biosynthesis via de novo pathway; formate from 10-formyl-5,6,7,8-tetrahydrofolate: step 1/1.</text>
</comment>
<dbReference type="InterPro" id="IPR002376">
    <property type="entry name" value="Formyl_transf_N"/>
</dbReference>
<dbReference type="PRINTS" id="PR01575">
    <property type="entry name" value="FFH4HYDRLASE"/>
</dbReference>
<reference evidence="6 7" key="1">
    <citation type="submission" date="2016-10" db="EMBL/GenBank/DDBJ databases">
        <authorList>
            <person name="de Groot N.N."/>
        </authorList>
    </citation>
    <scope>NUCLEOTIDE SEQUENCE [LARGE SCALE GENOMIC DNA]</scope>
    <source>
        <strain evidence="6 7">DSM 20117</strain>
    </source>
</reference>
<sequence>MTALAPTELLNDDLPAGRVHAYAGQRTAPFVLTLSCPERPGIVHAVTSFLAERGFDIAEHQQFDDHVSGTLFLRTAFAPAGITAGSDEDKGSEANRPAMAAALAKEFVDVADRFDMTFEIHDGSPKRLLVMVSKFGHCLNDLIFRWQAGSLGADIAVVVSNHEDLRPMAEAAGLPFVHVPVTAATKAEAEQRLLDLVAEHDADLVVLARYMQVLSDGLCEALRGRAINIHHSFLPGFKGAKPYHQAYDRGVKLVGATAHYVTADLDEGPIIEQEVFRVDHSLDPASLVTVGRDAEAQALSRAVKWHCQHRVLLNNTRTVVFR</sequence>
<comment type="function">
    <text evidence="3">Catalyzes the hydrolysis of 10-formyltetrahydrofolate (formyl-FH4) to formate and tetrahydrofolate (FH4).</text>
</comment>
<evidence type="ECO:0000313" key="7">
    <source>
        <dbReference type="Proteomes" id="UP000181917"/>
    </source>
</evidence>
<dbReference type="InterPro" id="IPR044074">
    <property type="entry name" value="PurU_ACT"/>
</dbReference>
<dbReference type="Gene3D" id="3.40.50.170">
    <property type="entry name" value="Formyl transferase, N-terminal domain"/>
    <property type="match status" value="1"/>
</dbReference>
<dbReference type="GO" id="GO:0008864">
    <property type="term" value="F:formyltetrahydrofolate deformylase activity"/>
    <property type="evidence" value="ECO:0007669"/>
    <property type="project" value="UniProtKB-UniRule"/>
</dbReference>
<feature type="active site" evidence="3">
    <location>
        <position position="266"/>
    </location>
</feature>
<dbReference type="CDD" id="cd04875">
    <property type="entry name" value="ACT_F4HF-DF"/>
    <property type="match status" value="1"/>
</dbReference>
<dbReference type="PANTHER" id="PTHR42706:SF1">
    <property type="entry name" value="FORMYLTETRAHYDROFOLATE DEFORMYLASE 2, MITOCHONDRIAL"/>
    <property type="match status" value="1"/>
</dbReference>
<gene>
    <name evidence="3" type="primary">purU</name>
    <name evidence="6" type="ORF">SAMN04489742_1289</name>
</gene>
<feature type="domain" description="ACT" evidence="5">
    <location>
        <begin position="31"/>
        <end position="113"/>
    </location>
</feature>
<comment type="similarity">
    <text evidence="3">Belongs to the PurU family.</text>
</comment>
<evidence type="ECO:0000256" key="2">
    <source>
        <dbReference type="ARBA" id="ARBA00022801"/>
    </source>
</evidence>
<proteinExistence type="inferred from homology"/>
<dbReference type="RefSeq" id="WP_083339616.1">
    <property type="nucleotide sequence ID" value="NZ_CP018863.1"/>
</dbReference>
<dbReference type="Gene3D" id="3.30.70.260">
    <property type="match status" value="1"/>
</dbReference>
<evidence type="ECO:0000259" key="5">
    <source>
        <dbReference type="PROSITE" id="PS51671"/>
    </source>
</evidence>
<dbReference type="AlphaFoldDB" id="A0A1H1B881"/>
<dbReference type="Pfam" id="PF00551">
    <property type="entry name" value="Formyl_trans_N"/>
    <property type="match status" value="1"/>
</dbReference>
<dbReference type="OrthoDB" id="9806170at2"/>
<dbReference type="SUPFAM" id="SSF53328">
    <property type="entry name" value="Formyltransferase"/>
    <property type="match status" value="1"/>
</dbReference>
<evidence type="ECO:0000256" key="1">
    <source>
        <dbReference type="ARBA" id="ARBA00022563"/>
    </source>
</evidence>
<dbReference type="InterPro" id="IPR036477">
    <property type="entry name" value="Formyl_transf_N_sf"/>
</dbReference>
<comment type="catalytic activity">
    <reaction evidence="3">
        <text>(6R)-10-formyltetrahydrofolate + H2O = (6S)-5,6,7,8-tetrahydrofolate + formate + H(+)</text>
        <dbReference type="Rhea" id="RHEA:19833"/>
        <dbReference type="ChEBI" id="CHEBI:15377"/>
        <dbReference type="ChEBI" id="CHEBI:15378"/>
        <dbReference type="ChEBI" id="CHEBI:15740"/>
        <dbReference type="ChEBI" id="CHEBI:57453"/>
        <dbReference type="ChEBI" id="CHEBI:195366"/>
        <dbReference type="EC" id="3.5.1.10"/>
    </reaction>
</comment>
<dbReference type="InterPro" id="IPR045865">
    <property type="entry name" value="ACT-like_dom_sf"/>
</dbReference>
<dbReference type="EC" id="3.5.1.10" evidence="3 4"/>
<dbReference type="EMBL" id="FNKH01000002">
    <property type="protein sequence ID" value="SDQ48174.1"/>
    <property type="molecule type" value="Genomic_DNA"/>
</dbReference>
<dbReference type="SUPFAM" id="SSF55021">
    <property type="entry name" value="ACT-like"/>
    <property type="match status" value="1"/>
</dbReference>
<dbReference type="STRING" id="37928.SAMN04489742_1289"/>
<protein>
    <recommendedName>
        <fullName evidence="3 4">Formyltetrahydrofolate deformylase</fullName>
        <ecNumber evidence="3 4">3.5.1.10</ecNumber>
    </recommendedName>
    <alternativeName>
        <fullName evidence="3">Formyl-FH(4) hydrolase</fullName>
    </alternativeName>
</protein>
<dbReference type="UniPathway" id="UPA00074">
    <property type="reaction ID" value="UER00170"/>
</dbReference>
<keyword evidence="7" id="KW-1185">Reference proteome</keyword>
<evidence type="ECO:0000256" key="3">
    <source>
        <dbReference type="HAMAP-Rule" id="MF_01927"/>
    </source>
</evidence>
<dbReference type="PIRSF" id="PIRSF036480">
    <property type="entry name" value="FormyFH4_hydr"/>
    <property type="match status" value="1"/>
</dbReference>
<dbReference type="CDD" id="cd08648">
    <property type="entry name" value="FMT_core_Formyl-FH4-Hydrolase_C"/>
    <property type="match status" value="1"/>
</dbReference>
<dbReference type="NCBIfam" id="TIGR00655">
    <property type="entry name" value="PurU"/>
    <property type="match status" value="1"/>
</dbReference>